<keyword evidence="2" id="KW-1185">Reference proteome</keyword>
<dbReference type="Proteomes" id="UP000032142">
    <property type="component" value="Unassembled WGS sequence"/>
</dbReference>
<gene>
    <name evidence="1" type="ORF">F383_20920</name>
</gene>
<sequence length="12" mass="1503">MTYISYTLFNIH</sequence>
<name>A0A0B0NSC0_GOSAR</name>
<organism evidence="1 2">
    <name type="scientific">Gossypium arboreum</name>
    <name type="common">Tree cotton</name>
    <name type="synonym">Gossypium nanking</name>
    <dbReference type="NCBI Taxonomy" id="29729"/>
    <lineage>
        <taxon>Eukaryota</taxon>
        <taxon>Viridiplantae</taxon>
        <taxon>Streptophyta</taxon>
        <taxon>Embryophyta</taxon>
        <taxon>Tracheophyta</taxon>
        <taxon>Spermatophyta</taxon>
        <taxon>Magnoliopsida</taxon>
        <taxon>eudicotyledons</taxon>
        <taxon>Gunneridae</taxon>
        <taxon>Pentapetalae</taxon>
        <taxon>rosids</taxon>
        <taxon>malvids</taxon>
        <taxon>Malvales</taxon>
        <taxon>Malvaceae</taxon>
        <taxon>Malvoideae</taxon>
        <taxon>Gossypium</taxon>
    </lineage>
</organism>
<accession>A0A0B0NSC0</accession>
<proteinExistence type="predicted"/>
<evidence type="ECO:0000313" key="2">
    <source>
        <dbReference type="Proteomes" id="UP000032142"/>
    </source>
</evidence>
<dbReference type="EMBL" id="KN404420">
    <property type="protein sequence ID" value="KHG15725.1"/>
    <property type="molecule type" value="Genomic_DNA"/>
</dbReference>
<protein>
    <submittedName>
        <fullName evidence="1">Uncharacterized protein</fullName>
    </submittedName>
</protein>
<evidence type="ECO:0000313" key="1">
    <source>
        <dbReference type="EMBL" id="KHG15725.1"/>
    </source>
</evidence>
<reference evidence="2" key="1">
    <citation type="submission" date="2014-09" db="EMBL/GenBank/DDBJ databases">
        <authorList>
            <person name="Mudge J."/>
            <person name="Ramaraj T."/>
            <person name="Lindquist I.E."/>
            <person name="Bharti A.K."/>
            <person name="Sundararajan A."/>
            <person name="Cameron C.T."/>
            <person name="Woodward J.E."/>
            <person name="May G.D."/>
            <person name="Brubaker C."/>
            <person name="Broadhvest J."/>
            <person name="Wilkins T.A."/>
        </authorList>
    </citation>
    <scope>NUCLEOTIDE SEQUENCE</scope>
    <source>
        <strain evidence="2">cv. AKA8401</strain>
    </source>
</reference>